<dbReference type="InterPro" id="IPR013762">
    <property type="entry name" value="Integrase-like_cat_sf"/>
</dbReference>
<gene>
    <name evidence="6" type="ORF">ACFFF6_08560</name>
</gene>
<keyword evidence="3" id="KW-0233">DNA recombination</keyword>
<dbReference type="Gene3D" id="1.10.443.10">
    <property type="entry name" value="Intergrase catalytic core"/>
    <property type="match status" value="1"/>
</dbReference>
<feature type="region of interest" description="Disordered" evidence="4">
    <location>
        <begin position="33"/>
        <end position="63"/>
    </location>
</feature>
<dbReference type="PROSITE" id="PS51898">
    <property type="entry name" value="TYR_RECOMBINASE"/>
    <property type="match status" value="1"/>
</dbReference>
<accession>A0ABV6RDG6</accession>
<dbReference type="RefSeq" id="WP_376979937.1">
    <property type="nucleotide sequence ID" value="NZ_JBHLSV010000008.1"/>
</dbReference>
<dbReference type="InterPro" id="IPR010998">
    <property type="entry name" value="Integrase_recombinase_N"/>
</dbReference>
<dbReference type="EMBL" id="JBHLSV010000008">
    <property type="protein sequence ID" value="MFC0674003.1"/>
    <property type="molecule type" value="Genomic_DNA"/>
</dbReference>
<reference evidence="6 7" key="1">
    <citation type="submission" date="2024-09" db="EMBL/GenBank/DDBJ databases">
        <authorList>
            <person name="Sun Q."/>
            <person name="Mori K."/>
        </authorList>
    </citation>
    <scope>NUCLEOTIDE SEQUENCE [LARGE SCALE GENOMIC DNA]</scope>
    <source>
        <strain evidence="6 7">CICC 10874</strain>
    </source>
</reference>
<protein>
    <submittedName>
        <fullName evidence="6">Tyrosine-type recombinase/integrase</fullName>
    </submittedName>
</protein>
<evidence type="ECO:0000313" key="7">
    <source>
        <dbReference type="Proteomes" id="UP001589793"/>
    </source>
</evidence>
<dbReference type="Proteomes" id="UP001589793">
    <property type="component" value="Unassembled WGS sequence"/>
</dbReference>
<comment type="caution">
    <text evidence="6">The sequence shown here is derived from an EMBL/GenBank/DDBJ whole genome shotgun (WGS) entry which is preliminary data.</text>
</comment>
<evidence type="ECO:0000313" key="6">
    <source>
        <dbReference type="EMBL" id="MFC0674003.1"/>
    </source>
</evidence>
<feature type="domain" description="Tyr recombinase" evidence="5">
    <location>
        <begin position="238"/>
        <end position="447"/>
    </location>
</feature>
<evidence type="ECO:0000256" key="1">
    <source>
        <dbReference type="ARBA" id="ARBA00008857"/>
    </source>
</evidence>
<comment type="similarity">
    <text evidence="1">Belongs to the 'phage' integrase family.</text>
</comment>
<proteinExistence type="inferred from homology"/>
<dbReference type="Pfam" id="PF00589">
    <property type="entry name" value="Phage_integrase"/>
    <property type="match status" value="1"/>
</dbReference>
<evidence type="ECO:0000256" key="2">
    <source>
        <dbReference type="ARBA" id="ARBA00023125"/>
    </source>
</evidence>
<dbReference type="InterPro" id="IPR011010">
    <property type="entry name" value="DNA_brk_join_enz"/>
</dbReference>
<sequence length="475" mass="51956">MANLKLDPGELGDISFESFDAAGVRIPAGSRRRATRVTARARYGTADGGRGRKSASGASKTEAEAKLREAVAAAYQREREVRQDRERGRAIPRDWTGFARMHDEWLRGDDSGLAQTSVRAYTDAIRNYVLADSCPFDGRRLEDIAHLELREWLQGVANGSGNGAAHAVKSTVSGMYKRAVGYGIVPAPGPMVGMGVVKRTAKTEAKVRRARERQIEAGEEVSPERDHGKAIGAEEYTRLYEHLDYLRMRPIRRVRKPGHPRVQDNHTADLVAFMLGTGCRIGEALAVRWEDVDLNVTRPQVTVCGTLSEDENRRVIRQDWTKTKNGMRTIAIPEDVALLLRGRLAEDESMGGDTPNRVGVVFPSTSGGYWDKSNANRRVRAVLDDESVGLSWATSHSFRRTVINDLLDGGLAAPRVAAHVGHGNAAFTLARYGDVRSMPVEAGEVLSGVRAGRKVATKVAINESGPDLRLVSRGA</sequence>
<dbReference type="PANTHER" id="PTHR30349:SF64">
    <property type="entry name" value="PROPHAGE INTEGRASE INTD-RELATED"/>
    <property type="match status" value="1"/>
</dbReference>
<dbReference type="InterPro" id="IPR050090">
    <property type="entry name" value="Tyrosine_recombinase_XerCD"/>
</dbReference>
<keyword evidence="7" id="KW-1185">Reference proteome</keyword>
<feature type="compositionally biased region" description="Low complexity" evidence="4">
    <location>
        <begin position="36"/>
        <end position="45"/>
    </location>
</feature>
<organism evidence="6 7">
    <name type="scientific">Brachybacterium hainanense</name>
    <dbReference type="NCBI Taxonomy" id="1541174"/>
    <lineage>
        <taxon>Bacteria</taxon>
        <taxon>Bacillati</taxon>
        <taxon>Actinomycetota</taxon>
        <taxon>Actinomycetes</taxon>
        <taxon>Micrococcales</taxon>
        <taxon>Dermabacteraceae</taxon>
        <taxon>Brachybacterium</taxon>
    </lineage>
</organism>
<evidence type="ECO:0000256" key="3">
    <source>
        <dbReference type="ARBA" id="ARBA00023172"/>
    </source>
</evidence>
<dbReference type="PANTHER" id="PTHR30349">
    <property type="entry name" value="PHAGE INTEGRASE-RELATED"/>
    <property type="match status" value="1"/>
</dbReference>
<evidence type="ECO:0000256" key="4">
    <source>
        <dbReference type="SAM" id="MobiDB-lite"/>
    </source>
</evidence>
<keyword evidence="2" id="KW-0238">DNA-binding</keyword>
<dbReference type="InterPro" id="IPR002104">
    <property type="entry name" value="Integrase_catalytic"/>
</dbReference>
<evidence type="ECO:0000259" key="5">
    <source>
        <dbReference type="PROSITE" id="PS51898"/>
    </source>
</evidence>
<dbReference type="Gene3D" id="1.10.150.130">
    <property type="match status" value="1"/>
</dbReference>
<dbReference type="SUPFAM" id="SSF56349">
    <property type="entry name" value="DNA breaking-rejoining enzymes"/>
    <property type="match status" value="1"/>
</dbReference>
<name>A0ABV6RDG6_9MICO</name>